<dbReference type="InterPro" id="IPR050583">
    <property type="entry name" value="Mycobacterial_A85_antigen"/>
</dbReference>
<feature type="signal peptide" evidence="1">
    <location>
        <begin position="1"/>
        <end position="15"/>
    </location>
</feature>
<dbReference type="InterPro" id="IPR000801">
    <property type="entry name" value="Esterase-like"/>
</dbReference>
<comment type="caution">
    <text evidence="2">The sequence shown here is derived from an EMBL/GenBank/DDBJ whole genome shotgun (WGS) entry which is preliminary data.</text>
</comment>
<keyword evidence="1" id="KW-0732">Signal</keyword>
<dbReference type="Pfam" id="PF00756">
    <property type="entry name" value="Esterase"/>
    <property type="match status" value="1"/>
</dbReference>
<reference evidence="2" key="1">
    <citation type="journal article" date="2022" name="bioRxiv">
        <title>Genomics of Preaxostyla Flagellates Illuminates Evolutionary Transitions and the Path Towards Mitochondrial Loss.</title>
        <authorList>
            <person name="Novak L.V.F."/>
            <person name="Treitli S.C."/>
            <person name="Pyrih J."/>
            <person name="Halakuc P."/>
            <person name="Pipaliya S.V."/>
            <person name="Vacek V."/>
            <person name="Brzon O."/>
            <person name="Soukal P."/>
            <person name="Eme L."/>
            <person name="Dacks J.B."/>
            <person name="Karnkowska A."/>
            <person name="Elias M."/>
            <person name="Hampl V."/>
        </authorList>
    </citation>
    <scope>NUCLEOTIDE SEQUENCE</scope>
    <source>
        <strain evidence="2">RCP-MX</strain>
    </source>
</reference>
<dbReference type="InterPro" id="IPR029058">
    <property type="entry name" value="AB_hydrolase_fold"/>
</dbReference>
<protein>
    <submittedName>
        <fullName evidence="2">1 carbohydrate esterase</fullName>
    </submittedName>
</protein>
<organism evidence="2 3">
    <name type="scientific">Paratrimastix pyriformis</name>
    <dbReference type="NCBI Taxonomy" id="342808"/>
    <lineage>
        <taxon>Eukaryota</taxon>
        <taxon>Metamonada</taxon>
        <taxon>Preaxostyla</taxon>
        <taxon>Paratrimastigidae</taxon>
        <taxon>Paratrimastix</taxon>
    </lineage>
</organism>
<dbReference type="Gene3D" id="3.40.50.1820">
    <property type="entry name" value="alpha/beta hydrolase"/>
    <property type="match status" value="1"/>
</dbReference>
<accession>A0ABQ8UIK9</accession>
<dbReference type="PANTHER" id="PTHR48098">
    <property type="entry name" value="ENTEROCHELIN ESTERASE-RELATED"/>
    <property type="match status" value="1"/>
</dbReference>
<sequence>MPVRFFLLFLPLVLCAPTVDITVRVWYREARLCNHNVFIRGDLCGLSWDVGTILTHKGNDNWESTLHCTASDAGKTISMKVLVDDSQWQVGTNDQFIVPTRSGGVAELYPWFFTSKGSYELMDGGEVFSPQLNNTRPVVVYTPPSYLENPHKPLRHLLVMHDGQNLFNDSTSFIGEAWRVQEAADELITGGQTDEFLIVGPYNTADRMNEYTYSYDPKYQVGGKGDLYLQFVRETLLPLVQKRYRLTADATLGMMGSSLGGLISCYEGWRPTQEHPFSRLGCISSTFDWNSEDFLNVVMPRAGAPKPAPLTYLDSGDVGDDLDDRDQTIRVRDAMTKKYHLGDTTQYYLDHGAAHNERYWGKRVWRPLLMFYQPTPRVF</sequence>
<evidence type="ECO:0000313" key="3">
    <source>
        <dbReference type="Proteomes" id="UP001141327"/>
    </source>
</evidence>
<name>A0ABQ8UIK9_9EUKA</name>
<dbReference type="SUPFAM" id="SSF53474">
    <property type="entry name" value="alpha/beta-Hydrolases"/>
    <property type="match status" value="1"/>
</dbReference>
<gene>
    <name evidence="2" type="ORF">PAPYR_5115</name>
</gene>
<dbReference type="Proteomes" id="UP001141327">
    <property type="component" value="Unassembled WGS sequence"/>
</dbReference>
<dbReference type="PANTHER" id="PTHR48098:SF6">
    <property type="entry name" value="FERRI-BACILLIBACTIN ESTERASE BESA"/>
    <property type="match status" value="1"/>
</dbReference>
<keyword evidence="3" id="KW-1185">Reference proteome</keyword>
<feature type="chain" id="PRO_5046183352" evidence="1">
    <location>
        <begin position="16"/>
        <end position="379"/>
    </location>
</feature>
<dbReference type="EMBL" id="JAPMOS010000023">
    <property type="protein sequence ID" value="KAJ4459059.1"/>
    <property type="molecule type" value="Genomic_DNA"/>
</dbReference>
<evidence type="ECO:0000313" key="2">
    <source>
        <dbReference type="EMBL" id="KAJ4459059.1"/>
    </source>
</evidence>
<evidence type="ECO:0000256" key="1">
    <source>
        <dbReference type="SAM" id="SignalP"/>
    </source>
</evidence>
<proteinExistence type="predicted"/>